<dbReference type="AlphaFoldDB" id="A0A9P8IHH8"/>
<dbReference type="Pfam" id="PF08297">
    <property type="entry name" value="U3_snoRNA_assoc"/>
    <property type="match status" value="1"/>
</dbReference>
<proteinExistence type="predicted"/>
<comment type="caution">
    <text evidence="2">The sequence shown here is derived from an EMBL/GenBank/DDBJ whole genome shotgun (WGS) entry which is preliminary data.</text>
</comment>
<dbReference type="OrthoDB" id="5423707at2759"/>
<name>A0A9P8IHH8_9PEZI</name>
<evidence type="ECO:0000256" key="1">
    <source>
        <dbReference type="SAM" id="MobiDB-lite"/>
    </source>
</evidence>
<gene>
    <name evidence="2" type="ORF">FGG08_000978</name>
</gene>
<evidence type="ECO:0000313" key="2">
    <source>
        <dbReference type="EMBL" id="KAH0544898.1"/>
    </source>
</evidence>
<dbReference type="Proteomes" id="UP000698800">
    <property type="component" value="Unassembled WGS sequence"/>
</dbReference>
<dbReference type="GO" id="GO:0030515">
    <property type="term" value="F:snoRNA binding"/>
    <property type="evidence" value="ECO:0007669"/>
    <property type="project" value="InterPro"/>
</dbReference>
<feature type="compositionally biased region" description="Acidic residues" evidence="1">
    <location>
        <begin position="196"/>
        <end position="208"/>
    </location>
</feature>
<dbReference type="InterPro" id="IPR013268">
    <property type="entry name" value="UTP16"/>
</dbReference>
<evidence type="ECO:0000313" key="3">
    <source>
        <dbReference type="Proteomes" id="UP000698800"/>
    </source>
</evidence>
<dbReference type="GO" id="GO:0006364">
    <property type="term" value="P:rRNA processing"/>
    <property type="evidence" value="ECO:0007669"/>
    <property type="project" value="InterPro"/>
</dbReference>
<keyword evidence="3" id="KW-1185">Reference proteome</keyword>
<reference evidence="2" key="1">
    <citation type="submission" date="2021-03" db="EMBL/GenBank/DDBJ databases">
        <title>Comparative genomics and phylogenomic investigation of the class Geoglossomycetes provide insights into ecological specialization and systematics.</title>
        <authorList>
            <person name="Melie T."/>
            <person name="Pirro S."/>
            <person name="Miller A.N."/>
            <person name="Quandt A."/>
        </authorList>
    </citation>
    <scope>NUCLEOTIDE SEQUENCE</scope>
    <source>
        <strain evidence="2">GBOQ0MN5Z8</strain>
    </source>
</reference>
<protein>
    <submittedName>
        <fullName evidence="2">Uncharacterized protein</fullName>
    </submittedName>
</protein>
<sequence>MLRLFVKTTKSLFFPALNIPQQNQELAAPPLPAEGNPTSSIRYSVGMVQTRRQSRSFDGEGIKGNANAGTTEQIPTTLKRSTGGNGSPISVSRKRRKVIPVERSVGSPEDVSDPEMEGSITLLPDLPVRSKGNGEVAEREAREFMTSGTLEPEETKTRSNEPPKPTHTRFASEEPEPRMATTIDTPRGNSAKPVVEDSEDDESEDDAPEAVTLLSGQDQARSREEEATKALEKQEVDARKKRKERDARLKEQAASSRRNKKRKFRELEEDEASIVVRGGPVLTKPGDRSFTKSGLPALLPDEVLLAEPALRPPTPPLERNGRKQSQLVGKHKIFRERPPRDVRRGPVRVRVLESANEFLPPKVRKASSSIKQRWLAGRPGRNGHPQIERRKVGGGFLRR</sequence>
<accession>A0A9P8IHH8</accession>
<feature type="region of interest" description="Disordered" evidence="1">
    <location>
        <begin position="309"/>
        <end position="341"/>
    </location>
</feature>
<dbReference type="EMBL" id="JAGHQL010000012">
    <property type="protein sequence ID" value="KAH0544898.1"/>
    <property type="molecule type" value="Genomic_DNA"/>
</dbReference>
<organism evidence="2 3">
    <name type="scientific">Glutinoglossum americanum</name>
    <dbReference type="NCBI Taxonomy" id="1670608"/>
    <lineage>
        <taxon>Eukaryota</taxon>
        <taxon>Fungi</taxon>
        <taxon>Dikarya</taxon>
        <taxon>Ascomycota</taxon>
        <taxon>Pezizomycotina</taxon>
        <taxon>Geoglossomycetes</taxon>
        <taxon>Geoglossales</taxon>
        <taxon>Geoglossaceae</taxon>
        <taxon>Glutinoglossum</taxon>
    </lineage>
</organism>
<feature type="region of interest" description="Disordered" evidence="1">
    <location>
        <begin position="55"/>
        <end position="270"/>
    </location>
</feature>
<feature type="region of interest" description="Disordered" evidence="1">
    <location>
        <begin position="369"/>
        <end position="399"/>
    </location>
</feature>
<feature type="compositionally biased region" description="Polar residues" evidence="1">
    <location>
        <begin position="67"/>
        <end position="90"/>
    </location>
</feature>
<feature type="compositionally biased region" description="Basic and acidic residues" evidence="1">
    <location>
        <begin position="220"/>
        <end position="251"/>
    </location>
</feature>